<dbReference type="OrthoDB" id="205255at2759"/>
<evidence type="ECO:0000313" key="3">
    <source>
        <dbReference type="EMBL" id="PWN35993.1"/>
    </source>
</evidence>
<evidence type="ECO:0000256" key="1">
    <source>
        <dbReference type="ARBA" id="ARBA00022448"/>
    </source>
</evidence>
<dbReference type="GO" id="GO:0005829">
    <property type="term" value="C:cytosol"/>
    <property type="evidence" value="ECO:0007669"/>
    <property type="project" value="TreeGrafter"/>
</dbReference>
<organism evidence="3 4">
    <name type="scientific">Meira miltonrushii</name>
    <dbReference type="NCBI Taxonomy" id="1280837"/>
    <lineage>
        <taxon>Eukaryota</taxon>
        <taxon>Fungi</taxon>
        <taxon>Dikarya</taxon>
        <taxon>Basidiomycota</taxon>
        <taxon>Ustilaginomycotina</taxon>
        <taxon>Exobasidiomycetes</taxon>
        <taxon>Exobasidiales</taxon>
        <taxon>Brachybasidiaceae</taxon>
        <taxon>Meira</taxon>
    </lineage>
</organism>
<dbReference type="EMBL" id="KZ819603">
    <property type="protein sequence ID" value="PWN35993.1"/>
    <property type="molecule type" value="Genomic_DNA"/>
</dbReference>
<dbReference type="GO" id="GO:0016020">
    <property type="term" value="C:membrane"/>
    <property type="evidence" value="ECO:0007669"/>
    <property type="project" value="TreeGrafter"/>
</dbReference>
<dbReference type="RefSeq" id="XP_025356295.1">
    <property type="nucleotide sequence ID" value="XM_025497301.1"/>
</dbReference>
<evidence type="ECO:0000259" key="2">
    <source>
        <dbReference type="Pfam" id="PF08718"/>
    </source>
</evidence>
<reference evidence="3 4" key="1">
    <citation type="journal article" date="2018" name="Mol. Biol. Evol.">
        <title>Broad Genomic Sampling Reveals a Smut Pathogenic Ancestry of the Fungal Clade Ustilaginomycotina.</title>
        <authorList>
            <person name="Kijpornyongpan T."/>
            <person name="Mondo S.J."/>
            <person name="Barry K."/>
            <person name="Sandor L."/>
            <person name="Lee J."/>
            <person name="Lipzen A."/>
            <person name="Pangilinan J."/>
            <person name="LaButti K."/>
            <person name="Hainaut M."/>
            <person name="Henrissat B."/>
            <person name="Grigoriev I.V."/>
            <person name="Spatafora J.W."/>
            <person name="Aime M.C."/>
        </authorList>
    </citation>
    <scope>NUCLEOTIDE SEQUENCE [LARGE SCALE GENOMIC DNA]</scope>
    <source>
        <strain evidence="3 4">MCA 3882</strain>
    </source>
</reference>
<dbReference type="AlphaFoldDB" id="A0A316VI42"/>
<accession>A0A316VI42</accession>
<dbReference type="PANTHER" id="PTHR10219">
    <property type="entry name" value="GLYCOLIPID TRANSFER PROTEIN-RELATED"/>
    <property type="match status" value="1"/>
</dbReference>
<dbReference type="SUPFAM" id="SSF110004">
    <property type="entry name" value="Glycolipid transfer protein, GLTP"/>
    <property type="match status" value="1"/>
</dbReference>
<dbReference type="InterPro" id="IPR036497">
    <property type="entry name" value="GLTP_sf"/>
</dbReference>
<sequence>MSTYFETVKKSYADVPVTEKGVDTSSFLEATEGLIKLFDLLGNSAFVIVQNDMKGNVKKIQDRFLSNPVQNETLEELVKGEGAPGDKKRTATEGLMWLLRGLDFTAKALRRSVNDKNEELATSFSKAYEGSLRQYHNFVVKGAFALAMKACPYRQDFFAKLGSPPEKVDVELHKWLDALEKIVKQLQDFYTSGNYAKGF</sequence>
<dbReference type="Gene3D" id="1.10.3520.10">
    <property type="entry name" value="Glycolipid transfer protein"/>
    <property type="match status" value="1"/>
</dbReference>
<keyword evidence="1" id="KW-0813">Transport</keyword>
<proteinExistence type="predicted"/>
<dbReference type="Pfam" id="PF08718">
    <property type="entry name" value="GLTP"/>
    <property type="match status" value="1"/>
</dbReference>
<protein>
    <submittedName>
        <fullName evidence="3">Putative het-c2 protein</fullName>
    </submittedName>
</protein>
<gene>
    <name evidence="3" type="ORF">FA14DRAFT_146116</name>
</gene>
<dbReference type="FunFam" id="1.10.3520.10:FF:000001">
    <property type="entry name" value="Pleckstrin domain-containing family A member 8"/>
    <property type="match status" value="1"/>
</dbReference>
<dbReference type="STRING" id="1280837.A0A316VI42"/>
<dbReference type="Proteomes" id="UP000245771">
    <property type="component" value="Unassembled WGS sequence"/>
</dbReference>
<dbReference type="GeneID" id="37019082"/>
<feature type="domain" description="Glycolipid transfer protein" evidence="2">
    <location>
        <begin position="22"/>
        <end position="162"/>
    </location>
</feature>
<dbReference type="InterPro" id="IPR014830">
    <property type="entry name" value="Glycolipid_transfer_prot_dom"/>
</dbReference>
<dbReference type="PANTHER" id="PTHR10219:SF25">
    <property type="entry name" value="PLECKSTRIN HOMOLOGY DOMAIN-CONTAINING FAMILY A MEMBER 8"/>
    <property type="match status" value="1"/>
</dbReference>
<name>A0A316VI42_9BASI</name>
<dbReference type="GO" id="GO:1902388">
    <property type="term" value="F:ceramide 1-phosphate transfer activity"/>
    <property type="evidence" value="ECO:0007669"/>
    <property type="project" value="TreeGrafter"/>
</dbReference>
<keyword evidence="4" id="KW-1185">Reference proteome</keyword>
<dbReference type="GO" id="GO:1902387">
    <property type="term" value="F:ceramide 1-phosphate binding"/>
    <property type="evidence" value="ECO:0007669"/>
    <property type="project" value="TreeGrafter"/>
</dbReference>
<evidence type="ECO:0000313" key="4">
    <source>
        <dbReference type="Proteomes" id="UP000245771"/>
    </source>
</evidence>
<dbReference type="InParanoid" id="A0A316VI42"/>